<sequence length="256" mass="29882">MKSFFDGGKGNRSKECSLDGKRVTTVPNKEEILPENSCYENVIESKEEGKPKDVCELRECIQEFANTITKNYCKATNACACYNKVVKDTMENFSVPGVKKLHDMMAKRKETEEECLRDIKEAQAKLDSLIKYLQCEFKAPKEIVDKTENLVNHVQSRIKEALIKYKWENDSALAVDAHWQIVEQAVDKYLFENQTMYPEINYVENQLQLRGDPDLLLYHTYRYSQRLKEQMKEAVENMTDRVERGYQSKYIITQGK</sequence>
<keyword evidence="2" id="KW-1185">Reference proteome</keyword>
<organism evidence="1 2">
    <name type="scientific">Leptidea sinapis</name>
    <dbReference type="NCBI Taxonomy" id="189913"/>
    <lineage>
        <taxon>Eukaryota</taxon>
        <taxon>Metazoa</taxon>
        <taxon>Ecdysozoa</taxon>
        <taxon>Arthropoda</taxon>
        <taxon>Hexapoda</taxon>
        <taxon>Insecta</taxon>
        <taxon>Pterygota</taxon>
        <taxon>Neoptera</taxon>
        <taxon>Endopterygota</taxon>
        <taxon>Lepidoptera</taxon>
        <taxon>Glossata</taxon>
        <taxon>Ditrysia</taxon>
        <taxon>Papilionoidea</taxon>
        <taxon>Pieridae</taxon>
        <taxon>Dismorphiinae</taxon>
        <taxon>Leptidea</taxon>
    </lineage>
</organism>
<dbReference type="Proteomes" id="UP000324832">
    <property type="component" value="Unassembled WGS sequence"/>
</dbReference>
<dbReference type="AlphaFoldDB" id="A0A5E4PYK7"/>
<protein>
    <submittedName>
        <fullName evidence="1">Uncharacterized protein</fullName>
    </submittedName>
</protein>
<evidence type="ECO:0000313" key="1">
    <source>
        <dbReference type="EMBL" id="VVC90272.1"/>
    </source>
</evidence>
<dbReference type="EMBL" id="FZQP02000759">
    <property type="protein sequence ID" value="VVC90272.1"/>
    <property type="molecule type" value="Genomic_DNA"/>
</dbReference>
<gene>
    <name evidence="1" type="ORF">LSINAPIS_LOCUS3217</name>
</gene>
<accession>A0A5E4PYK7</accession>
<name>A0A5E4PYK7_9NEOP</name>
<evidence type="ECO:0000313" key="2">
    <source>
        <dbReference type="Proteomes" id="UP000324832"/>
    </source>
</evidence>
<reference evidence="1 2" key="1">
    <citation type="submission" date="2017-07" db="EMBL/GenBank/DDBJ databases">
        <authorList>
            <person name="Talla V."/>
            <person name="Backstrom N."/>
        </authorList>
    </citation>
    <scope>NUCLEOTIDE SEQUENCE [LARGE SCALE GENOMIC DNA]</scope>
</reference>
<proteinExistence type="predicted"/>